<keyword evidence="4" id="KW-0456">Lyase</keyword>
<dbReference type="SUPFAM" id="SSF48230">
    <property type="entry name" value="Chondroitin AC/alginate lyase"/>
    <property type="match status" value="1"/>
</dbReference>
<name>A0A3E4UB53_9FIRM</name>
<accession>A0A3E4UB53</accession>
<feature type="domain" description="Heparin-sulfate lyase N-terminal" evidence="6">
    <location>
        <begin position="58"/>
        <end position="384"/>
    </location>
</feature>
<sequence length="732" mass="84663">MRYHFLTHRYSFYSMTVSKRQRGMIRYGHTKITYWRGGIKMPETEKGPLLTDETFFHSCLDLDRPEMREVRHFAEKHDYGQARSALAVSLRSGLAARRERFLAIPYEEPENVYKYPGETDEEACERLRKHVLISVGVPCDFGAAGEINWKANPTYNQYREWTWQLNRHHEWKMLAHEYNRTKKEAYAYQAAEFFRSWVRQAVRPEQSVSGYDTECWRTIECGIRMGANWPYVLFTFFDTEAFTDNLLVDWYQSVWEHGQRLYRNRTHGNWLIMEMNGLAQIGILYPQFKQREEWLQSAFAALEEELGRQIYPDGFQYELSTGYHDVVINNYERLILVARAFDVPVPERMTERLTTACEIDVKLMMPDGCLPDINDGRREASRKLLEPKLSFIREEKAETILWAASGGTRGTRPDYLSTALPYSGFFIMRNGWENGSVWGLLDAAPFGRGHQHEDKLNLLIYAQGKYLLTEGGNYAYDDSEMRRYCLSSRAHNTVLVDHKGQNRRASYVWEDSDIEKLSGMKWGIGDSCDWAEGCYDGAYGGMECWNWGKPGKNEENAKDEVPPKETGVRHTRSVYFIKKAPEGLNPFFLVVDRLESRNPHVYDFLWHVDSENPVITEAGVDLEEMAVCVSGNEKTMEIIRGREEPEWQGYAATGTEQGMYREINCIVARAESDSIRMVTVLYPHGAGEVTACRVYGGENIEDGDMEVGFSDGRTYSFQEAVMRNDHKGGEVS</sequence>
<keyword evidence="2" id="KW-0732">Signal</keyword>
<protein>
    <submittedName>
        <fullName evidence="7">Uncharacterized protein</fullName>
    </submittedName>
</protein>
<evidence type="ECO:0000256" key="4">
    <source>
        <dbReference type="ARBA" id="ARBA00023239"/>
    </source>
</evidence>
<reference evidence="7 8" key="1">
    <citation type="submission" date="2018-08" db="EMBL/GenBank/DDBJ databases">
        <title>A genome reference for cultivated species of the human gut microbiota.</title>
        <authorList>
            <person name="Zou Y."/>
            <person name="Xue W."/>
            <person name="Luo G."/>
        </authorList>
    </citation>
    <scope>NUCLEOTIDE SEQUENCE [LARGE SCALE GENOMIC DNA]</scope>
    <source>
        <strain evidence="7 8">TF05-11AC</strain>
    </source>
</reference>
<dbReference type="AlphaFoldDB" id="A0A3E4UB53"/>
<dbReference type="GO" id="GO:0042597">
    <property type="term" value="C:periplasmic space"/>
    <property type="evidence" value="ECO:0007669"/>
    <property type="project" value="UniProtKB-SubCell"/>
</dbReference>
<evidence type="ECO:0000313" key="8">
    <source>
        <dbReference type="Proteomes" id="UP000261257"/>
    </source>
</evidence>
<dbReference type="Pfam" id="PF07940">
    <property type="entry name" value="Hepar_II_III_C"/>
    <property type="match status" value="1"/>
</dbReference>
<comment type="caution">
    <text evidence="7">The sequence shown here is derived from an EMBL/GenBank/DDBJ whole genome shotgun (WGS) entry which is preliminary data.</text>
</comment>
<gene>
    <name evidence="7" type="ORF">DXC39_08995</name>
</gene>
<dbReference type="InterPro" id="IPR031680">
    <property type="entry name" value="Hepar_II_III_N"/>
</dbReference>
<dbReference type="Pfam" id="PF16889">
    <property type="entry name" value="Hepar_II_III_N"/>
    <property type="match status" value="1"/>
</dbReference>
<dbReference type="EMBL" id="QSSQ01000005">
    <property type="protein sequence ID" value="RGM06287.1"/>
    <property type="molecule type" value="Genomic_DNA"/>
</dbReference>
<keyword evidence="3" id="KW-0574">Periplasm</keyword>
<proteinExistence type="predicted"/>
<evidence type="ECO:0000256" key="3">
    <source>
        <dbReference type="ARBA" id="ARBA00022764"/>
    </source>
</evidence>
<dbReference type="GO" id="GO:0016829">
    <property type="term" value="F:lyase activity"/>
    <property type="evidence" value="ECO:0007669"/>
    <property type="project" value="UniProtKB-KW"/>
</dbReference>
<feature type="domain" description="Heparinase II/III-like C-terminal" evidence="5">
    <location>
        <begin position="416"/>
        <end position="640"/>
    </location>
</feature>
<evidence type="ECO:0000259" key="6">
    <source>
        <dbReference type="Pfam" id="PF16889"/>
    </source>
</evidence>
<dbReference type="InterPro" id="IPR012480">
    <property type="entry name" value="Hepar_II_III_C"/>
</dbReference>
<dbReference type="PANTHER" id="PTHR39210">
    <property type="entry name" value="HEPARIN-SULFATE LYASE"/>
    <property type="match status" value="1"/>
</dbReference>
<dbReference type="PANTHER" id="PTHR39210:SF1">
    <property type="entry name" value="HEPARIN-SULFATE LYASE"/>
    <property type="match status" value="1"/>
</dbReference>
<dbReference type="Gene3D" id="1.50.10.100">
    <property type="entry name" value="Chondroitin AC/alginate lyase"/>
    <property type="match status" value="1"/>
</dbReference>
<dbReference type="Gene3D" id="2.70.98.70">
    <property type="match status" value="1"/>
</dbReference>
<evidence type="ECO:0000259" key="5">
    <source>
        <dbReference type="Pfam" id="PF07940"/>
    </source>
</evidence>
<comment type="subcellular location">
    <subcellularLocation>
        <location evidence="1">Periplasm</location>
    </subcellularLocation>
</comment>
<organism evidence="7 8">
    <name type="scientific">Hungatella hathewayi</name>
    <dbReference type="NCBI Taxonomy" id="154046"/>
    <lineage>
        <taxon>Bacteria</taxon>
        <taxon>Bacillati</taxon>
        <taxon>Bacillota</taxon>
        <taxon>Clostridia</taxon>
        <taxon>Lachnospirales</taxon>
        <taxon>Lachnospiraceae</taxon>
        <taxon>Hungatella</taxon>
    </lineage>
</organism>
<evidence type="ECO:0000313" key="7">
    <source>
        <dbReference type="EMBL" id="RGM06287.1"/>
    </source>
</evidence>
<evidence type="ECO:0000256" key="2">
    <source>
        <dbReference type="ARBA" id="ARBA00022729"/>
    </source>
</evidence>
<evidence type="ECO:0000256" key="1">
    <source>
        <dbReference type="ARBA" id="ARBA00004418"/>
    </source>
</evidence>
<dbReference type="Proteomes" id="UP000261257">
    <property type="component" value="Unassembled WGS sequence"/>
</dbReference>
<dbReference type="InterPro" id="IPR008929">
    <property type="entry name" value="Chondroitin_lyas"/>
</dbReference>